<proteinExistence type="inferred from homology"/>
<accession>A0A382FVJ0</accession>
<dbReference type="InterPro" id="IPR036111">
    <property type="entry name" value="Mal/L-sulfo/L-lacto_DH-like_sf"/>
</dbReference>
<dbReference type="InterPro" id="IPR043144">
    <property type="entry name" value="Mal/L-sulf/L-lact_DH-like_ah"/>
</dbReference>
<dbReference type="GO" id="GO:0016491">
    <property type="term" value="F:oxidoreductase activity"/>
    <property type="evidence" value="ECO:0007669"/>
    <property type="project" value="InterPro"/>
</dbReference>
<dbReference type="PANTHER" id="PTHR11091">
    <property type="entry name" value="OXIDOREDUCTASE-RELATED"/>
    <property type="match status" value="1"/>
</dbReference>
<organism evidence="2">
    <name type="scientific">marine metagenome</name>
    <dbReference type="NCBI Taxonomy" id="408172"/>
    <lineage>
        <taxon>unclassified sequences</taxon>
        <taxon>metagenomes</taxon>
        <taxon>ecological metagenomes</taxon>
    </lineage>
</organism>
<feature type="non-terminal residue" evidence="2">
    <location>
        <position position="101"/>
    </location>
</feature>
<comment type="similarity">
    <text evidence="1">Belongs to the LDH2/MDH2 oxidoreductase family.</text>
</comment>
<dbReference type="Gene3D" id="1.10.1530.10">
    <property type="match status" value="1"/>
</dbReference>
<dbReference type="EMBL" id="UINC01051800">
    <property type="protein sequence ID" value="SVB66394.1"/>
    <property type="molecule type" value="Genomic_DNA"/>
</dbReference>
<name>A0A382FVJ0_9ZZZZ</name>
<dbReference type="InterPro" id="IPR003767">
    <property type="entry name" value="Malate/L-lactate_DH-like"/>
</dbReference>
<sequence length="101" mass="11132">MNTPPKEHINVDHHKLHAFVSTAAQTVGLTAEKAELLTKNDLQGVFSHGTQQIATYAILMRDGQLNKDPQIEVVRETPVSALVDGDGGLGYFPAYQGLYWR</sequence>
<evidence type="ECO:0000313" key="2">
    <source>
        <dbReference type="EMBL" id="SVB66394.1"/>
    </source>
</evidence>
<dbReference type="PANTHER" id="PTHR11091:SF0">
    <property type="entry name" value="MALATE DEHYDROGENASE"/>
    <property type="match status" value="1"/>
</dbReference>
<dbReference type="SUPFAM" id="SSF89733">
    <property type="entry name" value="L-sulfolactate dehydrogenase-like"/>
    <property type="match status" value="1"/>
</dbReference>
<dbReference type="AlphaFoldDB" id="A0A382FVJ0"/>
<gene>
    <name evidence="2" type="ORF">METZ01_LOCUS219248</name>
</gene>
<evidence type="ECO:0000256" key="1">
    <source>
        <dbReference type="ARBA" id="ARBA00006056"/>
    </source>
</evidence>
<dbReference type="Pfam" id="PF02615">
    <property type="entry name" value="Ldh_2"/>
    <property type="match status" value="1"/>
</dbReference>
<protein>
    <submittedName>
        <fullName evidence="2">Uncharacterized protein</fullName>
    </submittedName>
</protein>
<reference evidence="2" key="1">
    <citation type="submission" date="2018-05" db="EMBL/GenBank/DDBJ databases">
        <authorList>
            <person name="Lanie J.A."/>
            <person name="Ng W.-L."/>
            <person name="Kazmierczak K.M."/>
            <person name="Andrzejewski T.M."/>
            <person name="Davidsen T.M."/>
            <person name="Wayne K.J."/>
            <person name="Tettelin H."/>
            <person name="Glass J.I."/>
            <person name="Rusch D."/>
            <person name="Podicherti R."/>
            <person name="Tsui H.-C.T."/>
            <person name="Winkler M.E."/>
        </authorList>
    </citation>
    <scope>NUCLEOTIDE SEQUENCE</scope>
</reference>